<reference evidence="2" key="1">
    <citation type="submission" date="2018-06" db="EMBL/GenBank/DDBJ databases">
        <title>Paenibacillus xerothermodurans sp. nov. an extremely dry heat resistant spore forming bacterium isolated from the soil of Cape Canaveral, Florida.</title>
        <authorList>
            <person name="Seuylemezian A."/>
            <person name="Kaur N."/>
            <person name="Patil P."/>
            <person name="Patil P."/>
            <person name="Mayilraj S."/>
            <person name="Vaishampayan P."/>
        </authorList>
    </citation>
    <scope>NUCLEOTIDE SEQUENCE [LARGE SCALE GENOMIC DNA]</scope>
    <source>
        <strain evidence="2">ATCC 27380</strain>
    </source>
</reference>
<proteinExistence type="predicted"/>
<protein>
    <submittedName>
        <fullName evidence="2">DUF3862 domain-containing protein</fullName>
    </submittedName>
</protein>
<accession>A0A2W1NBM9</accession>
<dbReference type="EMBL" id="NHRJ02000006">
    <property type="protein sequence ID" value="PZE20501.1"/>
    <property type="molecule type" value="Genomic_DNA"/>
</dbReference>
<sequence>MNYAVILLMLGLMACADGEITHQKESITDPRKMEPNVYPPVPRPVDKHNKLMRDRLITKQEFDLLQLGMSYQEVTQIVGGPGQFHSVIGQRGTPNYTEVYIFDGLDSDLVKVQLTFKDGKLYEKIKDGQK</sequence>
<dbReference type="AlphaFoldDB" id="A0A2W1NBM9"/>
<evidence type="ECO:0000313" key="3">
    <source>
        <dbReference type="Proteomes" id="UP000214746"/>
    </source>
</evidence>
<dbReference type="InterPro" id="IPR037873">
    <property type="entry name" value="BamE-like"/>
</dbReference>
<keyword evidence="3" id="KW-1185">Reference proteome</keyword>
<evidence type="ECO:0000256" key="1">
    <source>
        <dbReference type="ARBA" id="ARBA00022729"/>
    </source>
</evidence>
<name>A0A2W1NBM9_PAEXE</name>
<comment type="caution">
    <text evidence="2">The sequence shown here is derived from an EMBL/GenBank/DDBJ whole genome shotgun (WGS) entry which is preliminary data.</text>
</comment>
<dbReference type="OrthoDB" id="570195at2"/>
<dbReference type="InterPro" id="IPR024418">
    <property type="entry name" value="DUF3862"/>
</dbReference>
<dbReference type="Pfam" id="PF12978">
    <property type="entry name" value="DUF3862"/>
    <property type="match status" value="1"/>
</dbReference>
<keyword evidence="1" id="KW-0732">Signal</keyword>
<evidence type="ECO:0000313" key="2">
    <source>
        <dbReference type="EMBL" id="PZE20501.1"/>
    </source>
</evidence>
<organism evidence="2 3">
    <name type="scientific">Paenibacillus xerothermodurans</name>
    <dbReference type="NCBI Taxonomy" id="1977292"/>
    <lineage>
        <taxon>Bacteria</taxon>
        <taxon>Bacillati</taxon>
        <taxon>Bacillota</taxon>
        <taxon>Bacilli</taxon>
        <taxon>Bacillales</taxon>
        <taxon>Paenibacillaceae</taxon>
        <taxon>Paenibacillus</taxon>
    </lineage>
</organism>
<dbReference type="Proteomes" id="UP000214746">
    <property type="component" value="Unassembled WGS sequence"/>
</dbReference>
<gene>
    <name evidence="2" type="ORF">CBW46_012045</name>
</gene>
<dbReference type="Gene3D" id="3.30.1450.10">
    <property type="match status" value="1"/>
</dbReference>
<dbReference type="RefSeq" id="WP_089200254.1">
    <property type="nucleotide sequence ID" value="NZ_NHRJ02000006.1"/>
</dbReference>